<keyword evidence="4 6" id="KW-0067">ATP-binding</keyword>
<evidence type="ECO:0000313" key="10">
    <source>
        <dbReference type="Proteomes" id="UP000319160"/>
    </source>
</evidence>
<keyword evidence="3 6" id="KW-0547">Nucleotide-binding</keyword>
<dbReference type="Pfam" id="PF01715">
    <property type="entry name" value="IPPT"/>
    <property type="match status" value="1"/>
</dbReference>
<reference evidence="10" key="1">
    <citation type="submission" date="2019-06" db="EMBL/GenBank/DDBJ databases">
        <title>Draft genome sequence of the griseofulvin-producing fungus Xylaria cubensis strain G536.</title>
        <authorList>
            <person name="Mead M.E."/>
            <person name="Raja H.A."/>
            <person name="Steenwyk J.L."/>
            <person name="Knowles S.L."/>
            <person name="Oberlies N.H."/>
            <person name="Rokas A."/>
        </authorList>
    </citation>
    <scope>NUCLEOTIDE SEQUENCE [LARGE SCALE GENOMIC DNA]</scope>
    <source>
        <strain evidence="10">G536</strain>
    </source>
</reference>
<dbReference type="Gene3D" id="1.10.20.140">
    <property type="match status" value="1"/>
</dbReference>
<dbReference type="Proteomes" id="UP000319160">
    <property type="component" value="Unassembled WGS sequence"/>
</dbReference>
<dbReference type="InterPro" id="IPR036236">
    <property type="entry name" value="Znf_C2H2_sf"/>
</dbReference>
<sequence>MASLRHPGEPLVAVIGTTGTGKSDVSYNRLPSNCIQNLTKSQLAVDLAVRFNGEVINADAMQMYRGLPVITNQISTQEQRGVPHHLLAQIDPLEPTWTNGLFVREAQRLIKEIRGRGKLPIVVGGTLYYVHALLFEGSLIDSNETEPGEIRFRSQEENQIQFPILDEPTHVILQKLREVDPAMAERWHPDDRRKIKRSLEIYLTSGRRASDIYAEQQEAKQVAGDAKGPWDTLVFLTYSETDTLRERLSKRVNRMVQSGLIDEVRILHSHLREKAERGEVVDLTRGIWQSIGFKQMEAFLDGELDADPPETLMKKKNAGLEEINIATRQYARYQFRWIRHKTLKAFKEHAAMDLLYLLDSTNASEFSANVLQPAADICRRYLAGEERPQPVELSDTAREIFATFENQNTSSQTAFKVKNCEICNMSLPTEDSWIKHINGKKHRRATGRKKKLALVPVEIETPPEEKTGSTGREVDVSLSSEP</sequence>
<evidence type="ECO:0000256" key="5">
    <source>
        <dbReference type="RuleBase" id="RU003783"/>
    </source>
</evidence>
<dbReference type="STRING" id="2512241.A0A553HJW5"/>
<dbReference type="InterPro" id="IPR018022">
    <property type="entry name" value="IPT"/>
</dbReference>
<dbReference type="GO" id="GO:0005739">
    <property type="term" value="C:mitochondrion"/>
    <property type="evidence" value="ECO:0007669"/>
    <property type="project" value="TreeGrafter"/>
</dbReference>
<protein>
    <recommendedName>
        <fullName evidence="5">tRNA dimethylallyltransferase</fullName>
        <ecNumber evidence="5">2.5.1.75</ecNumber>
    </recommendedName>
</protein>
<dbReference type="NCBIfam" id="TIGR00174">
    <property type="entry name" value="miaA"/>
    <property type="match status" value="1"/>
</dbReference>
<dbReference type="OrthoDB" id="775260at2759"/>
<dbReference type="SUPFAM" id="SSF52540">
    <property type="entry name" value="P-loop containing nucleoside triphosphate hydrolases"/>
    <property type="match status" value="1"/>
</dbReference>
<dbReference type="Gene3D" id="3.30.160.60">
    <property type="entry name" value="Classic Zinc Finger"/>
    <property type="match status" value="1"/>
</dbReference>
<gene>
    <name evidence="9" type="ORF">FHL15_010862</name>
</gene>
<feature type="region of interest" description="Disordered" evidence="7">
    <location>
        <begin position="459"/>
        <end position="482"/>
    </location>
</feature>
<proteinExistence type="inferred from homology"/>
<feature type="compositionally biased region" description="Basic and acidic residues" evidence="7">
    <location>
        <begin position="463"/>
        <end position="475"/>
    </location>
</feature>
<dbReference type="InterPro" id="IPR027417">
    <property type="entry name" value="P-loop_NTPase"/>
</dbReference>
<evidence type="ECO:0000256" key="4">
    <source>
        <dbReference type="ARBA" id="ARBA00022840"/>
    </source>
</evidence>
<dbReference type="Gene3D" id="3.40.50.300">
    <property type="entry name" value="P-loop containing nucleotide triphosphate hydrolases"/>
    <property type="match status" value="1"/>
</dbReference>
<evidence type="ECO:0000256" key="1">
    <source>
        <dbReference type="ARBA" id="ARBA00005842"/>
    </source>
</evidence>
<evidence type="ECO:0000256" key="3">
    <source>
        <dbReference type="ARBA" id="ARBA00022741"/>
    </source>
</evidence>
<keyword evidence="5" id="KW-0819">tRNA processing</keyword>
<comment type="similarity">
    <text evidence="1 6">Belongs to the IPP transferase family.</text>
</comment>
<accession>A0A553HJW5</accession>
<evidence type="ECO:0000256" key="2">
    <source>
        <dbReference type="ARBA" id="ARBA00022679"/>
    </source>
</evidence>
<organism evidence="9 10">
    <name type="scientific">Xylaria flabelliformis</name>
    <dbReference type="NCBI Taxonomy" id="2512241"/>
    <lineage>
        <taxon>Eukaryota</taxon>
        <taxon>Fungi</taxon>
        <taxon>Dikarya</taxon>
        <taxon>Ascomycota</taxon>
        <taxon>Pezizomycotina</taxon>
        <taxon>Sordariomycetes</taxon>
        <taxon>Xylariomycetidae</taxon>
        <taxon>Xylariales</taxon>
        <taxon>Xylariaceae</taxon>
        <taxon>Xylaria</taxon>
    </lineage>
</organism>
<dbReference type="InterPro" id="IPR013087">
    <property type="entry name" value="Znf_C2H2_type"/>
</dbReference>
<dbReference type="GO" id="GO:0005524">
    <property type="term" value="F:ATP binding"/>
    <property type="evidence" value="ECO:0007669"/>
    <property type="project" value="UniProtKB-KW"/>
</dbReference>
<evidence type="ECO:0000259" key="8">
    <source>
        <dbReference type="Pfam" id="PF12874"/>
    </source>
</evidence>
<dbReference type="GO" id="GO:0052381">
    <property type="term" value="F:tRNA dimethylallyltransferase activity"/>
    <property type="evidence" value="ECO:0007669"/>
    <property type="project" value="UniProtKB-EC"/>
</dbReference>
<name>A0A553HJW5_9PEZI</name>
<dbReference type="EMBL" id="VFLP01000094">
    <property type="protein sequence ID" value="TRX88237.1"/>
    <property type="molecule type" value="Genomic_DNA"/>
</dbReference>
<comment type="catalytic activity">
    <reaction evidence="5">
        <text>adenosine(37) in tRNA + dimethylallyl diphosphate = N(6)-dimethylallyladenosine(37) in tRNA + diphosphate</text>
        <dbReference type="Rhea" id="RHEA:26482"/>
        <dbReference type="Rhea" id="RHEA-COMP:10162"/>
        <dbReference type="Rhea" id="RHEA-COMP:10375"/>
        <dbReference type="ChEBI" id="CHEBI:33019"/>
        <dbReference type="ChEBI" id="CHEBI:57623"/>
        <dbReference type="ChEBI" id="CHEBI:74411"/>
        <dbReference type="ChEBI" id="CHEBI:74415"/>
        <dbReference type="EC" id="2.5.1.75"/>
    </reaction>
</comment>
<dbReference type="Pfam" id="PF12874">
    <property type="entry name" value="zf-met"/>
    <property type="match status" value="1"/>
</dbReference>
<comment type="caution">
    <text evidence="9">The sequence shown here is derived from an EMBL/GenBank/DDBJ whole genome shotgun (WGS) entry which is preliminary data.</text>
</comment>
<dbReference type="EC" id="2.5.1.75" evidence="5"/>
<evidence type="ECO:0000313" key="9">
    <source>
        <dbReference type="EMBL" id="TRX88237.1"/>
    </source>
</evidence>
<dbReference type="InterPro" id="IPR039657">
    <property type="entry name" value="Dimethylallyltransferase"/>
</dbReference>
<feature type="domain" description="C2H2-type" evidence="8">
    <location>
        <begin position="419"/>
        <end position="442"/>
    </location>
</feature>
<dbReference type="GO" id="GO:0006400">
    <property type="term" value="P:tRNA modification"/>
    <property type="evidence" value="ECO:0007669"/>
    <property type="project" value="TreeGrafter"/>
</dbReference>
<dbReference type="PANTHER" id="PTHR11088:SF89">
    <property type="entry name" value="TRNA DIMETHYLALLYLTRANSFERASE"/>
    <property type="match status" value="1"/>
</dbReference>
<dbReference type="PANTHER" id="PTHR11088">
    <property type="entry name" value="TRNA DIMETHYLALLYLTRANSFERASE"/>
    <property type="match status" value="1"/>
</dbReference>
<dbReference type="SUPFAM" id="SSF57667">
    <property type="entry name" value="beta-beta-alpha zinc fingers"/>
    <property type="match status" value="1"/>
</dbReference>
<dbReference type="HAMAP" id="MF_00185">
    <property type="entry name" value="IPP_trans"/>
    <property type="match status" value="1"/>
</dbReference>
<evidence type="ECO:0000256" key="6">
    <source>
        <dbReference type="RuleBase" id="RU003785"/>
    </source>
</evidence>
<keyword evidence="2 6" id="KW-0808">Transferase</keyword>
<dbReference type="AlphaFoldDB" id="A0A553HJW5"/>
<keyword evidence="10" id="KW-1185">Reference proteome</keyword>
<evidence type="ECO:0000256" key="7">
    <source>
        <dbReference type="SAM" id="MobiDB-lite"/>
    </source>
</evidence>